<dbReference type="Gene3D" id="3.40.1620.60">
    <property type="match status" value="1"/>
</dbReference>
<feature type="binding site" evidence="10">
    <location>
        <position position="28"/>
    </location>
    <ligand>
        <name>Zn(2+)</name>
        <dbReference type="ChEBI" id="CHEBI:29105"/>
        <note>catalytic</note>
    </ligand>
</feature>
<keyword evidence="6 10" id="KW-0862">Zinc</keyword>
<evidence type="ECO:0000256" key="9">
    <source>
        <dbReference type="ARBA" id="ARBA00023180"/>
    </source>
</evidence>
<evidence type="ECO:0000256" key="3">
    <source>
        <dbReference type="ARBA" id="ARBA00022670"/>
    </source>
</evidence>
<name>A0ABM1EIG9_PRICU</name>
<keyword evidence="9" id="KW-0325">Glycoprotein</keyword>
<dbReference type="Proteomes" id="UP000695022">
    <property type="component" value="Unplaced"/>
</dbReference>
<dbReference type="SMART" id="SM00209">
    <property type="entry name" value="TSP1"/>
    <property type="match status" value="1"/>
</dbReference>
<evidence type="ECO:0000259" key="11">
    <source>
        <dbReference type="PROSITE" id="PS50215"/>
    </source>
</evidence>
<keyword evidence="4 10" id="KW-0479">Metal-binding</keyword>
<dbReference type="InterPro" id="IPR000884">
    <property type="entry name" value="TSP1_rpt"/>
</dbReference>
<dbReference type="PANTHER" id="PTHR13723:SF278">
    <property type="entry name" value="ADAM METALLOPEPTIDASE WITH THROMBOSPONDIN TYPE 1 MOTIF A, ISOFORM B"/>
    <property type="match status" value="1"/>
</dbReference>
<dbReference type="Pfam" id="PF00090">
    <property type="entry name" value="TSP_1"/>
    <property type="match status" value="1"/>
</dbReference>
<evidence type="ECO:0000256" key="8">
    <source>
        <dbReference type="ARBA" id="ARBA00023157"/>
    </source>
</evidence>
<comment type="caution">
    <text evidence="10">Lacks conserved residue(s) required for the propagation of feature annotation.</text>
</comment>
<dbReference type="InterPro" id="IPR001590">
    <property type="entry name" value="Peptidase_M12B"/>
</dbReference>
<feature type="binding site" evidence="10">
    <location>
        <position position="24"/>
    </location>
    <ligand>
        <name>Zn(2+)</name>
        <dbReference type="ChEBI" id="CHEBI:29105"/>
        <note>catalytic</note>
    </ligand>
</feature>
<evidence type="ECO:0000256" key="2">
    <source>
        <dbReference type="ARBA" id="ARBA00022525"/>
    </source>
</evidence>
<proteinExistence type="predicted"/>
<dbReference type="GeneID" id="106812595"/>
<organism evidence="12 13">
    <name type="scientific">Priapulus caudatus</name>
    <name type="common">Priapulid worm</name>
    <dbReference type="NCBI Taxonomy" id="37621"/>
    <lineage>
        <taxon>Eukaryota</taxon>
        <taxon>Metazoa</taxon>
        <taxon>Ecdysozoa</taxon>
        <taxon>Scalidophora</taxon>
        <taxon>Priapulida</taxon>
        <taxon>Priapulimorpha</taxon>
        <taxon>Priapulimorphida</taxon>
        <taxon>Priapulidae</taxon>
        <taxon>Priapulus</taxon>
    </lineage>
</organism>
<dbReference type="PROSITE" id="PS50215">
    <property type="entry name" value="ADAM_MEPRO"/>
    <property type="match status" value="1"/>
</dbReference>
<keyword evidence="5" id="KW-0378">Hydrolase</keyword>
<evidence type="ECO:0000313" key="13">
    <source>
        <dbReference type="RefSeq" id="XP_014671990.1"/>
    </source>
</evidence>
<dbReference type="Gene3D" id="2.20.100.10">
    <property type="entry name" value="Thrombospondin type-1 (TSP1) repeat"/>
    <property type="match status" value="1"/>
</dbReference>
<comment type="subcellular location">
    <subcellularLocation>
        <location evidence="1">Secreted</location>
    </subcellularLocation>
</comment>
<dbReference type="InterPro" id="IPR050439">
    <property type="entry name" value="ADAMTS_ADAMTS-like"/>
</dbReference>
<sequence length="300" mass="33589">MCEPTRSCALVEDNGISAAFTIAHELGHVFNMQHDDNKKCLDFFNDTGETSYHVMAPTMDRHTRPWSWSACSRYSITKFLDAGDGACLYDLRKPSAAHRRRQSELDRRGLAGITYSINRQCMLTFGREADKVCSFMPECGLLWCKGSLGDRTGCRTQHLPWADGTRCGEQWGSPDTQMWCMQGKCEPRSKDRVTPVDGAWGAWGPFGQCSRSCGGGIMKSTRECNNPVPSNGGQYCIGLRVNYSSCETHECADDSDFRDEQCKKFNGRNFDIAGLEEDITWVAKYDGSEWPLIVCYSGHA</sequence>
<dbReference type="PANTHER" id="PTHR13723">
    <property type="entry name" value="ADAMTS A DISINTEGRIN AND METALLOPROTEASE WITH THROMBOSPONDIN MOTIFS PROTEASE"/>
    <property type="match status" value="1"/>
</dbReference>
<dbReference type="InterPro" id="IPR036383">
    <property type="entry name" value="TSP1_rpt_sf"/>
</dbReference>
<evidence type="ECO:0000313" key="12">
    <source>
        <dbReference type="Proteomes" id="UP000695022"/>
    </source>
</evidence>
<dbReference type="PROSITE" id="PS50092">
    <property type="entry name" value="TSP1"/>
    <property type="match status" value="1"/>
</dbReference>
<keyword evidence="8" id="KW-1015">Disulfide bond</keyword>
<keyword evidence="12" id="KW-1185">Reference proteome</keyword>
<feature type="active site" evidence="10">
    <location>
        <position position="25"/>
    </location>
</feature>
<keyword evidence="3" id="KW-0645">Protease</keyword>
<dbReference type="InterPro" id="IPR041645">
    <property type="entry name" value="ADAMTS_CR_2"/>
</dbReference>
<feature type="binding site" evidence="10">
    <location>
        <position position="34"/>
    </location>
    <ligand>
        <name>Zn(2+)</name>
        <dbReference type="ChEBI" id="CHEBI:29105"/>
        <note>catalytic</note>
    </ligand>
</feature>
<feature type="domain" description="Peptidase M12B" evidence="11">
    <location>
        <begin position="1"/>
        <end position="92"/>
    </location>
</feature>
<dbReference type="Pfam" id="PF01421">
    <property type="entry name" value="Reprolysin"/>
    <property type="match status" value="1"/>
</dbReference>
<dbReference type="RefSeq" id="XP_014671990.1">
    <property type="nucleotide sequence ID" value="XM_014816504.1"/>
</dbReference>
<keyword evidence="7" id="KW-0482">Metalloprotease</keyword>
<evidence type="ECO:0000256" key="6">
    <source>
        <dbReference type="ARBA" id="ARBA00022833"/>
    </source>
</evidence>
<evidence type="ECO:0000256" key="5">
    <source>
        <dbReference type="ARBA" id="ARBA00022801"/>
    </source>
</evidence>
<dbReference type="Gene3D" id="3.40.390.10">
    <property type="entry name" value="Collagenase (Catalytic Domain)"/>
    <property type="match status" value="1"/>
</dbReference>
<evidence type="ECO:0000256" key="10">
    <source>
        <dbReference type="PROSITE-ProRule" id="PRU00276"/>
    </source>
</evidence>
<dbReference type="SUPFAM" id="SSF55486">
    <property type="entry name" value="Metalloproteases ('zincins'), catalytic domain"/>
    <property type="match status" value="1"/>
</dbReference>
<accession>A0ABM1EIG9</accession>
<evidence type="ECO:0000256" key="4">
    <source>
        <dbReference type="ARBA" id="ARBA00022723"/>
    </source>
</evidence>
<evidence type="ECO:0000256" key="7">
    <source>
        <dbReference type="ARBA" id="ARBA00023049"/>
    </source>
</evidence>
<gene>
    <name evidence="13" type="primary">LOC106812595</name>
</gene>
<evidence type="ECO:0000256" key="1">
    <source>
        <dbReference type="ARBA" id="ARBA00004613"/>
    </source>
</evidence>
<reference evidence="13" key="1">
    <citation type="submission" date="2025-08" db="UniProtKB">
        <authorList>
            <consortium name="RefSeq"/>
        </authorList>
    </citation>
    <scope>IDENTIFICATION</scope>
</reference>
<dbReference type="Pfam" id="PF17771">
    <property type="entry name" value="ADAMTS_CR_2"/>
    <property type="match status" value="1"/>
</dbReference>
<keyword evidence="2" id="KW-0964">Secreted</keyword>
<protein>
    <submittedName>
        <fullName evidence="13">A disintegrin and metalloproteinase with thrombospondin motifs 1-like</fullName>
    </submittedName>
</protein>
<dbReference type="SUPFAM" id="SSF82895">
    <property type="entry name" value="TSP-1 type 1 repeat"/>
    <property type="match status" value="1"/>
</dbReference>
<dbReference type="InterPro" id="IPR024079">
    <property type="entry name" value="MetalloPept_cat_dom_sf"/>
</dbReference>